<dbReference type="Pfam" id="PF18862">
    <property type="entry name" value="ApeA_NTD1"/>
    <property type="match status" value="1"/>
</dbReference>
<dbReference type="RefSeq" id="WP_395120934.1">
    <property type="nucleotide sequence ID" value="NZ_CP170721.1"/>
</dbReference>
<organism evidence="3">
    <name type="scientific">Rhodanobacter sp. FW102-FHT14D07</name>
    <dbReference type="NCBI Taxonomy" id="3351462"/>
    <lineage>
        <taxon>Bacteria</taxon>
        <taxon>Pseudomonadati</taxon>
        <taxon>Pseudomonadota</taxon>
        <taxon>Gammaproteobacteria</taxon>
        <taxon>Lysobacterales</taxon>
        <taxon>Rhodanobacteraceae</taxon>
        <taxon>Rhodanobacter</taxon>
    </lineage>
</organism>
<gene>
    <name evidence="3" type="ORF">ACFYG5_15475</name>
</gene>
<dbReference type="InterPro" id="IPR041223">
    <property type="entry name" value="ApeA_NTD"/>
</dbReference>
<evidence type="ECO:0000259" key="2">
    <source>
        <dbReference type="Pfam" id="PF18862"/>
    </source>
</evidence>
<feature type="domain" description="ApeA N-terminal" evidence="2">
    <location>
        <begin position="11"/>
        <end position="282"/>
    </location>
</feature>
<evidence type="ECO:0000259" key="1">
    <source>
        <dbReference type="Pfam" id="PF18739"/>
    </source>
</evidence>
<protein>
    <submittedName>
        <fullName evidence="3">HEPN domain-containing protein</fullName>
    </submittedName>
</protein>
<reference evidence="3" key="1">
    <citation type="submission" date="2024-10" db="EMBL/GenBank/DDBJ databases">
        <authorList>
            <person name="Lesea H.P."/>
            <person name="Kuehl J.V."/>
            <person name="Chandonia J.-M."/>
        </authorList>
    </citation>
    <scope>NUCLEOTIDE SEQUENCE</scope>
    <source>
        <strain evidence="3">FW102-FHT14D07</strain>
    </source>
</reference>
<dbReference type="InterPro" id="IPR041229">
    <property type="entry name" value="HEPN_Apea"/>
</dbReference>
<proteinExistence type="predicted"/>
<feature type="domain" description="Apea-like HEPN" evidence="1">
    <location>
        <begin position="312"/>
        <end position="448"/>
    </location>
</feature>
<accession>A0AB74UTI0</accession>
<dbReference type="AlphaFoldDB" id="A0AB74UTI0"/>
<evidence type="ECO:0000313" key="3">
    <source>
        <dbReference type="EMBL" id="XIA17948.1"/>
    </source>
</evidence>
<sequence>MTTHRIPAHAEFVGEWFLPSSEEEAQKIPGTLSWTSQQASLELHDSFTPLRGAIYGDEVHTYPTVYGATTKSELVTLLDASRAGAGLSIGPAGFRQPERLVSSWVVVGAHVDAQTLYSEIRVRIPGLQIWLCPSGIEQTILHKTKETAPSVIYRIESLPEEKSEISSPPATLGWGIDRTFSGDLITEISVMTSACLRIQTNTPQNLDWFFAQLGKVTTLLAFLAGTPMAPDEVTAKVANSDISVAVLVALREANYCAHRKPSDFYMLRSNMDADLGATFAKWFELYDQIAMPCQLALSVLSSENLWLHVEFLSLMQALEGFHRATMPGLYTSEANYETVKHALSNAIPKTIGPDHRDALKSRIRYGNEVSLRKRLDALVSRLKLPLRRHILGGDGAVPRSWVITRNYYTHWDEASRELTLDGVEMHRAGVRMRHLIRALYLDFVGVPQSAIAKSLLNACKDSQYLIQLNNAEHRKNHPEAETTPMMYIGVKDAESPNESSS</sequence>
<dbReference type="EMBL" id="CP170721">
    <property type="protein sequence ID" value="XIA17948.1"/>
    <property type="molecule type" value="Genomic_DNA"/>
</dbReference>
<dbReference type="Pfam" id="PF18739">
    <property type="entry name" value="HEPN_Apea"/>
    <property type="match status" value="1"/>
</dbReference>
<name>A0AB74UTI0_9GAMM</name>